<dbReference type="Gene3D" id="3.30.420.10">
    <property type="entry name" value="Ribonuclease H-like superfamily/Ribonuclease H"/>
    <property type="match status" value="1"/>
</dbReference>
<feature type="domain" description="Integrase zinc-binding" evidence="1">
    <location>
        <begin position="2"/>
        <end position="37"/>
    </location>
</feature>
<gene>
    <name evidence="3" type="ORF">AVEN_53817_1</name>
</gene>
<dbReference type="AlphaFoldDB" id="A0A4Y2K9Z7"/>
<keyword evidence="4" id="KW-1185">Reference proteome</keyword>
<reference evidence="3 4" key="1">
    <citation type="journal article" date="2019" name="Sci. Rep.">
        <title>Orb-weaving spider Araneus ventricosus genome elucidates the spidroin gene catalogue.</title>
        <authorList>
            <person name="Kono N."/>
            <person name="Nakamura H."/>
            <person name="Ohtoshi R."/>
            <person name="Moran D.A.P."/>
            <person name="Shinohara A."/>
            <person name="Yoshida Y."/>
            <person name="Fujiwara M."/>
            <person name="Mori M."/>
            <person name="Tomita M."/>
            <person name="Arakawa K."/>
        </authorList>
    </citation>
    <scope>NUCLEOTIDE SEQUENCE [LARGE SCALE GENOMIC DNA]</scope>
</reference>
<dbReference type="OrthoDB" id="6419856at2759"/>
<evidence type="ECO:0000313" key="4">
    <source>
        <dbReference type="Proteomes" id="UP000499080"/>
    </source>
</evidence>
<dbReference type="InterPro" id="IPR040676">
    <property type="entry name" value="DUF5641"/>
</dbReference>
<protein>
    <recommendedName>
        <fullName evidence="5">DUF5641 domain-containing protein</fullName>
    </recommendedName>
</protein>
<sequence length="271" mass="30641">MHAGVLTTLAQLREKFWIPKGRRVVKAILRQCIKCKRLTAGKVNPDPAPLPSDRIHRVAAFQITGADLVGPLSLRGESKAWIVLFTCAVYRAVHLELVSSLSTESFMQALRRFWARRGRGSTLIMHILKRVRYLHTLRSNLRKRFYKEYLGELVRSPKVASKRKMISPGEIVIVESKNPNRMNWPLAQVIELFPGKDGVERVAKLRLASGEIIRPLQRIYPLELSASDHLIEDHQGTDIAAQNPGPTAADVLEEVKKSRCGRPLIPVKRLL</sequence>
<dbReference type="InterPro" id="IPR041588">
    <property type="entry name" value="Integrase_H2C2"/>
</dbReference>
<comment type="caution">
    <text evidence="3">The sequence shown here is derived from an EMBL/GenBank/DDBJ whole genome shotgun (WGS) entry which is preliminary data.</text>
</comment>
<dbReference type="PANTHER" id="PTHR47331:SF2">
    <property type="match status" value="1"/>
</dbReference>
<dbReference type="EMBL" id="BGPR01004331">
    <property type="protein sequence ID" value="GBM98525.1"/>
    <property type="molecule type" value="Genomic_DNA"/>
</dbReference>
<dbReference type="SUPFAM" id="SSF53098">
    <property type="entry name" value="Ribonuclease H-like"/>
    <property type="match status" value="1"/>
</dbReference>
<name>A0A4Y2K9Z7_ARAVE</name>
<dbReference type="PANTHER" id="PTHR47331">
    <property type="entry name" value="PHD-TYPE DOMAIN-CONTAINING PROTEIN"/>
    <property type="match status" value="1"/>
</dbReference>
<dbReference type="Pfam" id="PF18701">
    <property type="entry name" value="DUF5641"/>
    <property type="match status" value="1"/>
</dbReference>
<evidence type="ECO:0000313" key="3">
    <source>
        <dbReference type="EMBL" id="GBM98525.1"/>
    </source>
</evidence>
<dbReference type="Proteomes" id="UP000499080">
    <property type="component" value="Unassembled WGS sequence"/>
</dbReference>
<accession>A0A4Y2K9Z7</accession>
<dbReference type="GO" id="GO:0003676">
    <property type="term" value="F:nucleic acid binding"/>
    <property type="evidence" value="ECO:0007669"/>
    <property type="project" value="InterPro"/>
</dbReference>
<organism evidence="3 4">
    <name type="scientific">Araneus ventricosus</name>
    <name type="common">Orbweaver spider</name>
    <name type="synonym">Epeira ventricosa</name>
    <dbReference type="NCBI Taxonomy" id="182803"/>
    <lineage>
        <taxon>Eukaryota</taxon>
        <taxon>Metazoa</taxon>
        <taxon>Ecdysozoa</taxon>
        <taxon>Arthropoda</taxon>
        <taxon>Chelicerata</taxon>
        <taxon>Arachnida</taxon>
        <taxon>Araneae</taxon>
        <taxon>Araneomorphae</taxon>
        <taxon>Entelegynae</taxon>
        <taxon>Araneoidea</taxon>
        <taxon>Araneidae</taxon>
        <taxon>Araneus</taxon>
    </lineage>
</organism>
<dbReference type="InterPro" id="IPR036397">
    <property type="entry name" value="RNaseH_sf"/>
</dbReference>
<dbReference type="InterPro" id="IPR012337">
    <property type="entry name" value="RNaseH-like_sf"/>
</dbReference>
<dbReference type="Pfam" id="PF17921">
    <property type="entry name" value="Integrase_H2C2"/>
    <property type="match status" value="1"/>
</dbReference>
<feature type="domain" description="DUF5641" evidence="2">
    <location>
        <begin position="130"/>
        <end position="222"/>
    </location>
</feature>
<evidence type="ECO:0008006" key="5">
    <source>
        <dbReference type="Google" id="ProtNLM"/>
    </source>
</evidence>
<evidence type="ECO:0000259" key="1">
    <source>
        <dbReference type="Pfam" id="PF17921"/>
    </source>
</evidence>
<proteinExistence type="predicted"/>
<evidence type="ECO:0000259" key="2">
    <source>
        <dbReference type="Pfam" id="PF18701"/>
    </source>
</evidence>